<gene>
    <name evidence="1" type="ORF">HMPREF0293_1362</name>
</gene>
<evidence type="ECO:0008006" key="3">
    <source>
        <dbReference type="Google" id="ProtNLM"/>
    </source>
</evidence>
<protein>
    <recommendedName>
        <fullName evidence="3">MFS transporter</fullName>
    </recommendedName>
</protein>
<accession>A0ABM9XPR3</accession>
<evidence type="ECO:0000313" key="2">
    <source>
        <dbReference type="Proteomes" id="UP000006237"/>
    </source>
</evidence>
<dbReference type="EMBL" id="ACHF01000033">
    <property type="protein sequence ID" value="EEI63163.1"/>
    <property type="molecule type" value="Genomic_DNA"/>
</dbReference>
<proteinExistence type="predicted"/>
<sequence>MFVRALSTSLAAVFAATPAGTCLDRLATPRARRLLSGCFGLFHV</sequence>
<organism evidence="1 2">
    <name type="scientific">Corynebacterium glucuronolyticum ATCC 51866</name>
    <dbReference type="NCBI Taxonomy" id="548478"/>
    <lineage>
        <taxon>Bacteria</taxon>
        <taxon>Bacillati</taxon>
        <taxon>Actinomycetota</taxon>
        <taxon>Actinomycetes</taxon>
        <taxon>Mycobacteriales</taxon>
        <taxon>Corynebacteriaceae</taxon>
        <taxon>Corynebacterium</taxon>
    </lineage>
</organism>
<dbReference type="Proteomes" id="UP000006237">
    <property type="component" value="Unassembled WGS sequence"/>
</dbReference>
<name>A0ABM9XPR3_9CORY</name>
<keyword evidence="2" id="KW-1185">Reference proteome</keyword>
<comment type="caution">
    <text evidence="1">The sequence shown here is derived from an EMBL/GenBank/DDBJ whole genome shotgun (WGS) entry which is preliminary data.</text>
</comment>
<reference evidence="1 2" key="1">
    <citation type="submission" date="2009-01" db="EMBL/GenBank/DDBJ databases">
        <authorList>
            <person name="Qin X."/>
            <person name="Bachman B."/>
            <person name="Battles P."/>
            <person name="Bell A."/>
            <person name="Bess C."/>
            <person name="Bickham C."/>
            <person name="Chaboub L."/>
            <person name="Chen D."/>
            <person name="Coyle M."/>
            <person name="Deiros D.R."/>
            <person name="Dinh H."/>
            <person name="Forbes L."/>
            <person name="Fowler G."/>
            <person name="Francisco L."/>
            <person name="Fu Q."/>
            <person name="Gubbala S."/>
            <person name="Hale W."/>
            <person name="Han Y."/>
            <person name="Hemphill L."/>
            <person name="Highlander S.K."/>
            <person name="Hirani K."/>
            <person name="Hogues M."/>
            <person name="Jackson L."/>
            <person name="Jakkamsetti A."/>
            <person name="Javaid M."/>
            <person name="Jiang H."/>
            <person name="Korchina V."/>
            <person name="Kovar C."/>
            <person name="Lara F."/>
            <person name="Lee S."/>
            <person name="Mata R."/>
            <person name="Mathew T."/>
            <person name="Moen C."/>
            <person name="Morales K."/>
            <person name="Munidasa M."/>
            <person name="Nazareth L."/>
            <person name="Ngo R."/>
            <person name="Nguyen L."/>
            <person name="Okwuonu G."/>
            <person name="Ongeri F."/>
            <person name="Patil S."/>
            <person name="Petrosino J."/>
            <person name="Pham C."/>
            <person name="Pham P."/>
            <person name="Pu L.-L."/>
            <person name="Puazo M."/>
            <person name="Raj R."/>
            <person name="Reid J."/>
            <person name="Rouhana J."/>
            <person name="Saada N."/>
            <person name="Shang Y."/>
            <person name="Simmons D."/>
            <person name="Thornton R."/>
            <person name="Warren J."/>
            <person name="Weissenberger G."/>
            <person name="Zhang J."/>
            <person name="Zhang L."/>
            <person name="Zhou C."/>
            <person name="Zhu D."/>
            <person name="Muzny D."/>
            <person name="Worley K."/>
            <person name="Gibbs R."/>
        </authorList>
    </citation>
    <scope>NUCLEOTIDE SEQUENCE [LARGE SCALE GENOMIC DNA]</scope>
    <source>
        <strain evidence="1 2">ATCC 51866</strain>
    </source>
</reference>
<evidence type="ECO:0000313" key="1">
    <source>
        <dbReference type="EMBL" id="EEI63163.1"/>
    </source>
</evidence>